<feature type="non-terminal residue" evidence="1">
    <location>
        <position position="212"/>
    </location>
</feature>
<evidence type="ECO:0000313" key="1">
    <source>
        <dbReference type="EMBL" id="KIK76333.1"/>
    </source>
</evidence>
<reference evidence="1 2" key="1">
    <citation type="submission" date="2014-04" db="EMBL/GenBank/DDBJ databases">
        <authorList>
            <consortium name="DOE Joint Genome Institute"/>
            <person name="Kuo A."/>
            <person name="Kohler A."/>
            <person name="Jargeat P."/>
            <person name="Nagy L.G."/>
            <person name="Floudas D."/>
            <person name="Copeland A."/>
            <person name="Barry K.W."/>
            <person name="Cichocki N."/>
            <person name="Veneault-Fourrey C."/>
            <person name="LaButti K."/>
            <person name="Lindquist E.A."/>
            <person name="Lipzen A."/>
            <person name="Lundell T."/>
            <person name="Morin E."/>
            <person name="Murat C."/>
            <person name="Sun H."/>
            <person name="Tunlid A."/>
            <person name="Henrissat B."/>
            <person name="Grigoriev I.V."/>
            <person name="Hibbett D.S."/>
            <person name="Martin F."/>
            <person name="Nordberg H.P."/>
            <person name="Cantor M.N."/>
            <person name="Hua S.X."/>
        </authorList>
    </citation>
    <scope>NUCLEOTIDE SEQUENCE [LARGE SCALE GENOMIC DNA]</scope>
    <source>
        <strain evidence="1 2">Ve08.2h10</strain>
    </source>
</reference>
<dbReference type="STRING" id="930991.A0A0D0CM13"/>
<dbReference type="EMBL" id="KN827544">
    <property type="protein sequence ID" value="KIK76333.1"/>
    <property type="molecule type" value="Genomic_DNA"/>
</dbReference>
<proteinExistence type="predicted"/>
<dbReference type="InParanoid" id="A0A0D0CM13"/>
<evidence type="ECO:0000313" key="2">
    <source>
        <dbReference type="Proteomes" id="UP000054538"/>
    </source>
</evidence>
<feature type="non-terminal residue" evidence="1">
    <location>
        <position position="1"/>
    </location>
</feature>
<dbReference type="InterPro" id="IPR041078">
    <property type="entry name" value="Plavaka"/>
</dbReference>
<accession>A0A0D0CM13</accession>
<dbReference type="Proteomes" id="UP000054538">
    <property type="component" value="Unassembled WGS sequence"/>
</dbReference>
<reference evidence="2" key="2">
    <citation type="submission" date="2015-01" db="EMBL/GenBank/DDBJ databases">
        <title>Evolutionary Origins and Diversification of the Mycorrhizal Mutualists.</title>
        <authorList>
            <consortium name="DOE Joint Genome Institute"/>
            <consortium name="Mycorrhizal Genomics Consortium"/>
            <person name="Kohler A."/>
            <person name="Kuo A."/>
            <person name="Nagy L.G."/>
            <person name="Floudas D."/>
            <person name="Copeland A."/>
            <person name="Barry K.W."/>
            <person name="Cichocki N."/>
            <person name="Veneault-Fourrey C."/>
            <person name="LaButti K."/>
            <person name="Lindquist E.A."/>
            <person name="Lipzen A."/>
            <person name="Lundell T."/>
            <person name="Morin E."/>
            <person name="Murat C."/>
            <person name="Riley R."/>
            <person name="Ohm R."/>
            <person name="Sun H."/>
            <person name="Tunlid A."/>
            <person name="Henrissat B."/>
            <person name="Grigoriev I.V."/>
            <person name="Hibbett D.S."/>
            <person name="Martin F."/>
        </authorList>
    </citation>
    <scope>NUCLEOTIDE SEQUENCE [LARGE SCALE GENOMIC DNA]</scope>
    <source>
        <strain evidence="2">Ve08.2h10</strain>
    </source>
</reference>
<dbReference type="OrthoDB" id="3239511at2759"/>
<name>A0A0D0CM13_9AGAM</name>
<keyword evidence="2" id="KW-1185">Reference proteome</keyword>
<organism evidence="1 2">
    <name type="scientific">Paxillus rubicundulus Ve08.2h10</name>
    <dbReference type="NCBI Taxonomy" id="930991"/>
    <lineage>
        <taxon>Eukaryota</taxon>
        <taxon>Fungi</taxon>
        <taxon>Dikarya</taxon>
        <taxon>Basidiomycota</taxon>
        <taxon>Agaricomycotina</taxon>
        <taxon>Agaricomycetes</taxon>
        <taxon>Agaricomycetidae</taxon>
        <taxon>Boletales</taxon>
        <taxon>Paxilineae</taxon>
        <taxon>Paxillaceae</taxon>
        <taxon>Paxillus</taxon>
    </lineage>
</organism>
<protein>
    <submittedName>
        <fullName evidence="1">Unplaced genomic scaffold scaffold_2722, whole genome shotgun sequence</fullName>
    </submittedName>
</protein>
<gene>
    <name evidence="1" type="ORF">PAXRUDRAFT_91038</name>
</gene>
<dbReference type="HOGENOM" id="CLU_046023_1_1_1"/>
<dbReference type="Pfam" id="PF18759">
    <property type="entry name" value="Plavaka"/>
    <property type="match status" value="1"/>
</dbReference>
<dbReference type="AlphaFoldDB" id="A0A0D0CM13"/>
<sequence>SFKTEYHPKSSCPPVTKSFSTYGQTSAATPPIVDQEPWQPYLSHLNHLIWKVADGPLKFSFKFHSDAVRAWEQACTQMTPHHAVPIHYKKELEFNMYTQPLWDWAMDMLQDPLLVPHFMWDVQYLYKYNGECVKQFIHEPWTADQWWNIQSMLPRENSTLFVIILYMDKTHLSPPGGVKGYPVTACCANLPVGTQNSDGISWGHIVGWLPIV</sequence>